<gene>
    <name evidence="1" type="ORF">ATANTOWER_004772</name>
</gene>
<comment type="caution">
    <text evidence="1">The sequence shown here is derived from an EMBL/GenBank/DDBJ whole genome shotgun (WGS) entry which is preliminary data.</text>
</comment>
<reference evidence="1 2" key="1">
    <citation type="submission" date="2021-07" db="EMBL/GenBank/DDBJ databases">
        <authorList>
            <person name="Palmer J.M."/>
        </authorList>
    </citation>
    <scope>NUCLEOTIDE SEQUENCE [LARGE SCALE GENOMIC DNA]</scope>
    <source>
        <strain evidence="1 2">AT_MEX2019</strain>
        <tissue evidence="1">Muscle</tissue>
    </source>
</reference>
<accession>A0ABU7AMJ4</accession>
<organism evidence="1 2">
    <name type="scientific">Ataeniobius toweri</name>
    <dbReference type="NCBI Taxonomy" id="208326"/>
    <lineage>
        <taxon>Eukaryota</taxon>
        <taxon>Metazoa</taxon>
        <taxon>Chordata</taxon>
        <taxon>Craniata</taxon>
        <taxon>Vertebrata</taxon>
        <taxon>Euteleostomi</taxon>
        <taxon>Actinopterygii</taxon>
        <taxon>Neopterygii</taxon>
        <taxon>Teleostei</taxon>
        <taxon>Neoteleostei</taxon>
        <taxon>Acanthomorphata</taxon>
        <taxon>Ovalentaria</taxon>
        <taxon>Atherinomorphae</taxon>
        <taxon>Cyprinodontiformes</taxon>
        <taxon>Goodeidae</taxon>
        <taxon>Ataeniobius</taxon>
    </lineage>
</organism>
<proteinExistence type="predicted"/>
<sequence length="77" mass="8892">MRFLDLVCRRESKQGSLTDWALIVRKKTEGEDFISDQSYGSQPWILNLHLRTETQDLIYQLPLQAPTESSSLPALKQ</sequence>
<dbReference type="Proteomes" id="UP001345963">
    <property type="component" value="Unassembled WGS sequence"/>
</dbReference>
<name>A0ABU7AMJ4_9TELE</name>
<dbReference type="EMBL" id="JAHUTI010021189">
    <property type="protein sequence ID" value="MED6239307.1"/>
    <property type="molecule type" value="Genomic_DNA"/>
</dbReference>
<evidence type="ECO:0000313" key="2">
    <source>
        <dbReference type="Proteomes" id="UP001345963"/>
    </source>
</evidence>
<keyword evidence="2" id="KW-1185">Reference proteome</keyword>
<protein>
    <submittedName>
        <fullName evidence="1">Uncharacterized protein</fullName>
    </submittedName>
</protein>
<evidence type="ECO:0000313" key="1">
    <source>
        <dbReference type="EMBL" id="MED6239307.1"/>
    </source>
</evidence>